<feature type="transmembrane region" description="Helical" evidence="1">
    <location>
        <begin position="120"/>
        <end position="141"/>
    </location>
</feature>
<feature type="transmembrane region" description="Helical" evidence="1">
    <location>
        <begin position="148"/>
        <end position="167"/>
    </location>
</feature>
<keyword evidence="1" id="KW-0472">Membrane</keyword>
<keyword evidence="1" id="KW-0812">Transmembrane</keyword>
<keyword evidence="1" id="KW-1133">Transmembrane helix</keyword>
<dbReference type="GO" id="GO:0016020">
    <property type="term" value="C:membrane"/>
    <property type="evidence" value="ECO:0007669"/>
    <property type="project" value="TreeGrafter"/>
</dbReference>
<sequence>MLVNDALSSYLVPRWVLLVVRILFAAFSLMIMIWKLCIDKLEYFRYLTTISWTGITIYFIMMSIVSIVYRDADLKTKFPRGLALTIQFLFSTTQTLAMIVLTIFWALLQYILESTSDRTLLFLIMTPHIANLVMMQVELWLTKIKLPLLSIGFTLLSIFLYTLWVWLAKYGFDIDFPYRFFANLMDIRKTPGMSIAWVIAFLAIFTIMSLIIWAESLIRDRLMRMLVGENEYNSSSESNVVEKNMV</sequence>
<reference evidence="2 3" key="1">
    <citation type="submission" date="2006-10" db="EMBL/GenBank/DDBJ databases">
        <title>The Genome Sequence of Batrachochytrium dendrobatidis JEL423.</title>
        <authorList>
            <consortium name="The Broad Institute Genome Sequencing Platform"/>
            <person name="Birren B."/>
            <person name="Lander E."/>
            <person name="Galagan J."/>
            <person name="Cuomo C."/>
            <person name="Devon K."/>
            <person name="Jaffe D."/>
            <person name="Butler J."/>
            <person name="Alvarez P."/>
            <person name="Gnerre S."/>
            <person name="Grabherr M."/>
            <person name="Kleber M."/>
            <person name="Mauceli E."/>
            <person name="Brockman W."/>
            <person name="Young S."/>
            <person name="LaButti K."/>
            <person name="Sykes S."/>
            <person name="DeCaprio D."/>
            <person name="Crawford M."/>
            <person name="Koehrsen M."/>
            <person name="Engels R."/>
            <person name="Montgomery P."/>
            <person name="Pearson M."/>
            <person name="Howarth C."/>
            <person name="Larson L."/>
            <person name="White J."/>
            <person name="O'Leary S."/>
            <person name="Kodira C."/>
            <person name="Zeng Q."/>
            <person name="Yandava C."/>
            <person name="Alvarado L."/>
            <person name="Longcore J."/>
            <person name="James T."/>
        </authorList>
    </citation>
    <scope>NUCLEOTIDE SEQUENCE [LARGE SCALE GENOMIC DNA]</scope>
    <source>
        <strain evidence="2 3">JEL423</strain>
    </source>
</reference>
<evidence type="ECO:0000256" key="1">
    <source>
        <dbReference type="SAM" id="Phobius"/>
    </source>
</evidence>
<evidence type="ECO:0008006" key="4">
    <source>
        <dbReference type="Google" id="ProtNLM"/>
    </source>
</evidence>
<dbReference type="VEuPathDB" id="FungiDB:BDEG_26783"/>
<dbReference type="AlphaFoldDB" id="A0A177WVC1"/>
<feature type="transmembrane region" description="Helical" evidence="1">
    <location>
        <begin position="46"/>
        <end position="69"/>
    </location>
</feature>
<protein>
    <recommendedName>
        <fullName evidence="4">FAR-17a/AIG1-like protein</fullName>
    </recommendedName>
</protein>
<dbReference type="PANTHER" id="PTHR12242:SF22">
    <property type="entry name" value="OS02G0130600 PROTEIN"/>
    <property type="match status" value="1"/>
</dbReference>
<feature type="transmembrane region" description="Helical" evidence="1">
    <location>
        <begin position="194"/>
        <end position="214"/>
    </location>
</feature>
<feature type="transmembrane region" description="Helical" evidence="1">
    <location>
        <begin position="12"/>
        <end position="34"/>
    </location>
</feature>
<dbReference type="EMBL" id="DS022310">
    <property type="protein sequence ID" value="OAJ43421.1"/>
    <property type="molecule type" value="Genomic_DNA"/>
</dbReference>
<evidence type="ECO:0000313" key="2">
    <source>
        <dbReference type="EMBL" id="OAJ43421.1"/>
    </source>
</evidence>
<feature type="transmembrane region" description="Helical" evidence="1">
    <location>
        <begin position="81"/>
        <end position="108"/>
    </location>
</feature>
<evidence type="ECO:0000313" key="3">
    <source>
        <dbReference type="Proteomes" id="UP000077115"/>
    </source>
</evidence>
<organism evidence="2 3">
    <name type="scientific">Batrachochytrium dendrobatidis (strain JEL423)</name>
    <dbReference type="NCBI Taxonomy" id="403673"/>
    <lineage>
        <taxon>Eukaryota</taxon>
        <taxon>Fungi</taxon>
        <taxon>Fungi incertae sedis</taxon>
        <taxon>Chytridiomycota</taxon>
        <taxon>Chytridiomycota incertae sedis</taxon>
        <taxon>Chytridiomycetes</taxon>
        <taxon>Rhizophydiales</taxon>
        <taxon>Rhizophydiales incertae sedis</taxon>
        <taxon>Batrachochytrium</taxon>
    </lineage>
</organism>
<reference evidence="2 3" key="2">
    <citation type="submission" date="2016-05" db="EMBL/GenBank/DDBJ databases">
        <title>Lineage-specific infection strategies underlie the spectrum of fungal disease in amphibians.</title>
        <authorList>
            <person name="Cuomo C.A."/>
            <person name="Farrer R.A."/>
            <person name="James T."/>
            <person name="Longcore J."/>
            <person name="Birren B."/>
        </authorList>
    </citation>
    <scope>NUCLEOTIDE SEQUENCE [LARGE SCALE GENOMIC DNA]</scope>
    <source>
        <strain evidence="2 3">JEL423</strain>
    </source>
</reference>
<dbReference type="OrthoDB" id="2151428at2759"/>
<dbReference type="Proteomes" id="UP000077115">
    <property type="component" value="Unassembled WGS sequence"/>
</dbReference>
<gene>
    <name evidence="2" type="ORF">BDEG_26783</name>
</gene>
<name>A0A177WVC1_BATDL</name>
<proteinExistence type="predicted"/>
<accession>A0A177WVC1</accession>
<dbReference type="PANTHER" id="PTHR12242">
    <property type="entry name" value="OS02G0130600 PROTEIN-RELATED"/>
    <property type="match status" value="1"/>
</dbReference>